<evidence type="ECO:0000256" key="5">
    <source>
        <dbReference type="SAM" id="SignalP"/>
    </source>
</evidence>
<evidence type="ECO:0000313" key="6">
    <source>
        <dbReference type="EMBL" id="CAJ0927945.1"/>
    </source>
</evidence>
<reference evidence="6" key="1">
    <citation type="submission" date="2023-07" db="EMBL/GenBank/DDBJ databases">
        <authorList>
            <person name="Stuckert A."/>
        </authorList>
    </citation>
    <scope>NUCLEOTIDE SEQUENCE</scope>
</reference>
<keyword evidence="5" id="KW-0732">Signal</keyword>
<comment type="subcellular location">
    <subcellularLocation>
        <location evidence="1">Secreted</location>
    </subcellularLocation>
</comment>
<keyword evidence="3" id="KW-0964">Secreted</keyword>
<keyword evidence="7" id="KW-1185">Reference proteome</keyword>
<dbReference type="InterPro" id="IPR001894">
    <property type="entry name" value="Cathelicidin-like"/>
</dbReference>
<dbReference type="PANTHER" id="PTHR10206:SF0">
    <property type="entry name" value="CATHELICIDIN B1-RELATED"/>
    <property type="match status" value="1"/>
</dbReference>
<dbReference type="EMBL" id="CAUEEQ010004728">
    <property type="protein sequence ID" value="CAJ0927945.1"/>
    <property type="molecule type" value="Genomic_DNA"/>
</dbReference>
<dbReference type="PANTHER" id="PTHR10206">
    <property type="entry name" value="CATHELICIDIN"/>
    <property type="match status" value="1"/>
</dbReference>
<evidence type="ECO:0000313" key="7">
    <source>
        <dbReference type="Proteomes" id="UP001176940"/>
    </source>
</evidence>
<gene>
    <name evidence="6" type="ORF">RIMI_LOCUS3205625</name>
</gene>
<evidence type="ECO:0000256" key="2">
    <source>
        <dbReference type="ARBA" id="ARBA00005320"/>
    </source>
</evidence>
<name>A0ABN9KXF6_9NEOB</name>
<feature type="chain" id="PRO_5047317681" evidence="5">
    <location>
        <begin position="20"/>
        <end position="183"/>
    </location>
</feature>
<evidence type="ECO:0000256" key="1">
    <source>
        <dbReference type="ARBA" id="ARBA00004613"/>
    </source>
</evidence>
<evidence type="ECO:0000256" key="3">
    <source>
        <dbReference type="ARBA" id="ARBA00022525"/>
    </source>
</evidence>
<dbReference type="Gene3D" id="3.10.450.10">
    <property type="match status" value="1"/>
</dbReference>
<dbReference type="SUPFAM" id="SSF54403">
    <property type="entry name" value="Cystatin/monellin"/>
    <property type="match status" value="1"/>
</dbReference>
<feature type="signal peptide" evidence="5">
    <location>
        <begin position="1"/>
        <end position="19"/>
    </location>
</feature>
<comment type="similarity">
    <text evidence="2">Belongs to the cathelicidin family.</text>
</comment>
<evidence type="ECO:0000256" key="4">
    <source>
        <dbReference type="ARBA" id="ARBA00023157"/>
    </source>
</evidence>
<proteinExistence type="inferred from homology"/>
<organism evidence="6 7">
    <name type="scientific">Ranitomeya imitator</name>
    <name type="common">mimic poison frog</name>
    <dbReference type="NCBI Taxonomy" id="111125"/>
    <lineage>
        <taxon>Eukaryota</taxon>
        <taxon>Metazoa</taxon>
        <taxon>Chordata</taxon>
        <taxon>Craniata</taxon>
        <taxon>Vertebrata</taxon>
        <taxon>Euteleostomi</taxon>
        <taxon>Amphibia</taxon>
        <taxon>Batrachia</taxon>
        <taxon>Anura</taxon>
        <taxon>Neobatrachia</taxon>
        <taxon>Hyloidea</taxon>
        <taxon>Dendrobatidae</taxon>
        <taxon>Dendrobatinae</taxon>
        <taxon>Ranitomeya</taxon>
    </lineage>
</organism>
<dbReference type="InterPro" id="IPR046350">
    <property type="entry name" value="Cystatin_sf"/>
</dbReference>
<dbReference type="Proteomes" id="UP001176940">
    <property type="component" value="Unassembled WGS sequence"/>
</dbReference>
<dbReference type="Pfam" id="PF00666">
    <property type="entry name" value="Cathelicidins"/>
    <property type="match status" value="1"/>
</dbReference>
<protein>
    <submittedName>
        <fullName evidence="6">Uncharacterized protein</fullName>
    </submittedName>
</protein>
<accession>A0ABN9KXF6</accession>
<sequence length="183" mass="20088">MESCLQLGLILQVAAMMYSAPHSSPPQERPVDEAIDAYNKDLGTTGFLFGILQDASRDGENMMFIIKETICSKSSEKEENCPFKEDGVVKICTTSLPGQDGKHPEVICRDMDSSVAASQSGEHKSSTKTHHFLKLLKSGKKKVETNFRQFDDQSVVGSHAVSSCVACIFEMFNPNRNPNVPGQ</sequence>
<keyword evidence="4" id="KW-1015">Disulfide bond</keyword>
<comment type="caution">
    <text evidence="6">The sequence shown here is derived from an EMBL/GenBank/DDBJ whole genome shotgun (WGS) entry which is preliminary data.</text>
</comment>